<proteinExistence type="predicted"/>
<dbReference type="RefSeq" id="WP_134369180.1">
    <property type="nucleotide sequence ID" value="NZ_SOGN01000025.1"/>
</dbReference>
<dbReference type="InterPro" id="IPR051532">
    <property type="entry name" value="Ester_Hydrolysis_Enzymes"/>
</dbReference>
<dbReference type="SUPFAM" id="SSF52266">
    <property type="entry name" value="SGNH hydrolase"/>
    <property type="match status" value="1"/>
</dbReference>
<sequence length="186" mass="20879">MPASVLFIGDGLTANGLWSDWLPDYDVHNLGATGKTTDEVIAELDAVVDRRPDAVVVQVGSNDLGWRRSDEYIVRNMETVLCALRKRLPAVRILIVSVPPREREFADTVRSINHHLRQFAPTQHAQYLDLWSRLARPDGEIDAAYSDDRLHLNDAAYAAWVSELKPALEILFQRPPSSSAIPIQQI</sequence>
<dbReference type="InterPro" id="IPR036514">
    <property type="entry name" value="SGNH_hydro_sf"/>
</dbReference>
<dbReference type="InterPro" id="IPR013830">
    <property type="entry name" value="SGNH_hydro"/>
</dbReference>
<dbReference type="PANTHER" id="PTHR30383:SF32">
    <property type="entry name" value="SGNH-HYDROLASE"/>
    <property type="match status" value="1"/>
</dbReference>
<dbReference type="AlphaFoldDB" id="A0A4R8XU88"/>
<dbReference type="OrthoDB" id="9805821at2"/>
<gene>
    <name evidence="2" type="ORF">E3T23_04295</name>
</gene>
<reference evidence="2 3" key="1">
    <citation type="submission" date="2019-03" db="EMBL/GenBank/DDBJ databases">
        <title>Genomics of glacier-inhabiting Cryobacterium strains.</title>
        <authorList>
            <person name="Liu Q."/>
            <person name="Xin Y.-H."/>
        </authorList>
    </citation>
    <scope>NUCLEOTIDE SEQUENCE [LARGE SCALE GENOMIC DNA]</scope>
    <source>
        <strain evidence="2 3">TMT2-48-2</strain>
    </source>
</reference>
<dbReference type="Gene3D" id="3.40.50.1110">
    <property type="entry name" value="SGNH hydrolase"/>
    <property type="match status" value="1"/>
</dbReference>
<protein>
    <recommendedName>
        <fullName evidence="1">SGNH hydrolase-type esterase domain-containing protein</fullName>
    </recommendedName>
</protein>
<accession>A0A4R8XU88</accession>
<evidence type="ECO:0000313" key="2">
    <source>
        <dbReference type="EMBL" id="TFC82445.1"/>
    </source>
</evidence>
<comment type="caution">
    <text evidence="2">The sequence shown here is derived from an EMBL/GenBank/DDBJ whole genome shotgun (WGS) entry which is preliminary data.</text>
</comment>
<feature type="domain" description="SGNH hydrolase-type esterase" evidence="1">
    <location>
        <begin position="9"/>
        <end position="159"/>
    </location>
</feature>
<dbReference type="EMBL" id="SOGN01000025">
    <property type="protein sequence ID" value="TFC82445.1"/>
    <property type="molecule type" value="Genomic_DNA"/>
</dbReference>
<dbReference type="GO" id="GO:0004622">
    <property type="term" value="F:phosphatidylcholine lysophospholipase activity"/>
    <property type="evidence" value="ECO:0007669"/>
    <property type="project" value="TreeGrafter"/>
</dbReference>
<dbReference type="PANTHER" id="PTHR30383">
    <property type="entry name" value="THIOESTERASE 1/PROTEASE 1/LYSOPHOSPHOLIPASE L1"/>
    <property type="match status" value="1"/>
</dbReference>
<organism evidence="2 3">
    <name type="scientific">Cryobacterium cheniae</name>
    <dbReference type="NCBI Taxonomy" id="1259262"/>
    <lineage>
        <taxon>Bacteria</taxon>
        <taxon>Bacillati</taxon>
        <taxon>Actinomycetota</taxon>
        <taxon>Actinomycetes</taxon>
        <taxon>Micrococcales</taxon>
        <taxon>Microbacteriaceae</taxon>
        <taxon>Cryobacterium</taxon>
    </lineage>
</organism>
<dbReference type="Proteomes" id="UP000298433">
    <property type="component" value="Unassembled WGS sequence"/>
</dbReference>
<keyword evidence="3" id="KW-1185">Reference proteome</keyword>
<name>A0A4R8XU88_9MICO</name>
<dbReference type="Pfam" id="PF13472">
    <property type="entry name" value="Lipase_GDSL_2"/>
    <property type="match status" value="1"/>
</dbReference>
<evidence type="ECO:0000259" key="1">
    <source>
        <dbReference type="Pfam" id="PF13472"/>
    </source>
</evidence>
<evidence type="ECO:0000313" key="3">
    <source>
        <dbReference type="Proteomes" id="UP000298433"/>
    </source>
</evidence>